<dbReference type="SUPFAM" id="SSF55550">
    <property type="entry name" value="SH2 domain"/>
    <property type="match status" value="1"/>
</dbReference>
<comment type="similarity">
    <text evidence="3">Belongs to the transcription factor STAT family.</text>
</comment>
<keyword evidence="5" id="KW-0597">Phosphoprotein</keyword>
<evidence type="ECO:0000256" key="7">
    <source>
        <dbReference type="ARBA" id="ARBA00023015"/>
    </source>
</evidence>
<dbReference type="InterPro" id="IPR015988">
    <property type="entry name" value="STAT_TF_CC"/>
</dbReference>
<comment type="subcellular location">
    <subcellularLocation>
        <location evidence="2">Cytoplasm</location>
    </subcellularLocation>
    <subcellularLocation>
        <location evidence="1">Nucleus</location>
    </subcellularLocation>
</comment>
<dbReference type="Gene3D" id="1.20.1050.20">
    <property type="entry name" value="STAT transcription factor, all-alpha domain"/>
    <property type="match status" value="1"/>
</dbReference>
<dbReference type="SUPFAM" id="SSF49417">
    <property type="entry name" value="p53-like transcription factors"/>
    <property type="match status" value="1"/>
</dbReference>
<feature type="domain" description="Signal transducer and activator of transcription linker" evidence="15">
    <location>
        <begin position="365"/>
        <end position="435"/>
    </location>
</feature>
<proteinExistence type="inferred from homology"/>
<dbReference type="GO" id="GO:0005634">
    <property type="term" value="C:nucleus"/>
    <property type="evidence" value="ECO:0007669"/>
    <property type="project" value="UniProtKB-SubCell"/>
</dbReference>
<dbReference type="InterPro" id="IPR012345">
    <property type="entry name" value="STAT_TF_DNA-bd_N"/>
</dbReference>
<evidence type="ECO:0000256" key="9">
    <source>
        <dbReference type="ARBA" id="ARBA00023159"/>
    </source>
</evidence>
<keyword evidence="9" id="KW-0010">Activator</keyword>
<dbReference type="Proteomes" id="UP000887566">
    <property type="component" value="Unplaced"/>
</dbReference>
<name>A0A914VQA9_9BILA</name>
<dbReference type="Pfam" id="PF02864">
    <property type="entry name" value="STAT_bind"/>
    <property type="match status" value="1"/>
</dbReference>
<dbReference type="GO" id="GO:0005737">
    <property type="term" value="C:cytoplasm"/>
    <property type="evidence" value="ECO:0007669"/>
    <property type="project" value="UniProtKB-SubCell"/>
</dbReference>
<evidence type="ECO:0000256" key="10">
    <source>
        <dbReference type="ARBA" id="ARBA00023163"/>
    </source>
</evidence>
<dbReference type="InterPro" id="IPR013801">
    <property type="entry name" value="STAT_TF_DNA-bd"/>
</dbReference>
<keyword evidence="6" id="KW-0727">SH2 domain</keyword>
<sequence>MASCSTLYQECKDLKQRMVNEDQYIQKLQAFIQPRMQVSNGMGMHPKVQEAQQILMQRQQILNNLREPYDRKMAELINALTMGYDQLFHMQSELFNGQLEEFKTCQMRAQAGAPFNDKEERIAKLKQALETIAKHNIQLRQCAAWMLTLLQTTNDDLDQGYIMNMDRILAELERLFNDLITKSFIVTGQPDAVLKTGHKIGTELRLLIAESLGIQPQLDLARITVKIIYEETAQQLMARTANVADVKEVGKISIPVENMDYATRIVTFKNSKLTSVDKRNQAAKGGAKNVAETGDEKLAAARKYALLFQFSPLDVGIRPGKVELWTVSNPLMVTVHTTQVCLAHAAISWHHAFAPVNLTSTNVEAMAVSCPHMKQMLSYKFTQYTGARRTLSDSDLNYLLDKMLGQQHSDDQFITYNHFAERPLADGNFSFWKWFFAVMDLIRTKLMDFWNEDYLIGFISKTEASYKIESNGSAHPTFILRFSDSILGALSIGFWTQGEALHLHPFTVKDLDECPLIQRIITCPQLANISYIYPNKLKEQMRQDLEELERKRQQGKSRVTKTEQDKNNTRYYVKHQLTMVVVHSNAPQRQGSPGQATGVQQPPTEVSLQSPNFWAAPSSVQTSLNGDDSVEPLMSTETMFDTEMELVEEDFDFDSFLNPMELPPMGMEDIEDVLEVLKNN</sequence>
<dbReference type="CDD" id="cd09919">
    <property type="entry name" value="SH2_STAT_family"/>
    <property type="match status" value="1"/>
</dbReference>
<keyword evidence="10" id="KW-0804">Transcription</keyword>
<evidence type="ECO:0000256" key="6">
    <source>
        <dbReference type="ARBA" id="ARBA00022999"/>
    </source>
</evidence>
<evidence type="ECO:0000256" key="11">
    <source>
        <dbReference type="ARBA" id="ARBA00023242"/>
    </source>
</evidence>
<evidence type="ECO:0000259" key="15">
    <source>
        <dbReference type="Pfam" id="PF21354"/>
    </source>
</evidence>
<keyword evidence="11" id="KW-0539">Nucleus</keyword>
<feature type="region of interest" description="Disordered" evidence="13">
    <location>
        <begin position="586"/>
        <end position="606"/>
    </location>
</feature>
<dbReference type="InterPro" id="IPR008967">
    <property type="entry name" value="p53-like_TF_DNA-bd_sf"/>
</dbReference>
<evidence type="ECO:0000256" key="2">
    <source>
        <dbReference type="ARBA" id="ARBA00004496"/>
    </source>
</evidence>
<reference evidence="17" key="1">
    <citation type="submission" date="2022-11" db="UniProtKB">
        <authorList>
            <consortium name="WormBaseParasite"/>
        </authorList>
    </citation>
    <scope>IDENTIFICATION</scope>
</reference>
<dbReference type="Pfam" id="PF21354">
    <property type="entry name" value="STAT_linker"/>
    <property type="match status" value="1"/>
</dbReference>
<evidence type="ECO:0000256" key="1">
    <source>
        <dbReference type="ARBA" id="ARBA00004123"/>
    </source>
</evidence>
<organism evidence="16 17">
    <name type="scientific">Plectus sambesii</name>
    <dbReference type="NCBI Taxonomy" id="2011161"/>
    <lineage>
        <taxon>Eukaryota</taxon>
        <taxon>Metazoa</taxon>
        <taxon>Ecdysozoa</taxon>
        <taxon>Nematoda</taxon>
        <taxon>Chromadorea</taxon>
        <taxon>Plectida</taxon>
        <taxon>Plectina</taxon>
        <taxon>Plectoidea</taxon>
        <taxon>Plectidae</taxon>
        <taxon>Plectus</taxon>
    </lineage>
</organism>
<evidence type="ECO:0000313" key="17">
    <source>
        <dbReference type="WBParaSite" id="PSAMB.scaffold2259size24269.g17081.t1"/>
    </source>
</evidence>
<dbReference type="Gene3D" id="3.30.505.10">
    <property type="entry name" value="SH2 domain"/>
    <property type="match status" value="1"/>
</dbReference>
<accession>A0A914VQA9</accession>
<evidence type="ECO:0000256" key="5">
    <source>
        <dbReference type="ARBA" id="ARBA00022553"/>
    </source>
</evidence>
<dbReference type="GO" id="GO:0003677">
    <property type="term" value="F:DNA binding"/>
    <property type="evidence" value="ECO:0007669"/>
    <property type="project" value="UniProtKB-KW"/>
</dbReference>
<keyword evidence="12" id="KW-0175">Coiled coil</keyword>
<dbReference type="AlphaFoldDB" id="A0A914VQA9"/>
<evidence type="ECO:0000256" key="13">
    <source>
        <dbReference type="SAM" id="MobiDB-lite"/>
    </source>
</evidence>
<keyword evidence="16" id="KW-1185">Reference proteome</keyword>
<dbReference type="InterPro" id="IPR001217">
    <property type="entry name" value="STAT"/>
</dbReference>
<dbReference type="SUPFAM" id="SSF47655">
    <property type="entry name" value="STAT"/>
    <property type="match status" value="1"/>
</dbReference>
<evidence type="ECO:0000256" key="12">
    <source>
        <dbReference type="SAM" id="Coils"/>
    </source>
</evidence>
<dbReference type="InterPro" id="IPR048988">
    <property type="entry name" value="STAT_linker"/>
</dbReference>
<evidence type="ECO:0000259" key="14">
    <source>
        <dbReference type="Pfam" id="PF02864"/>
    </source>
</evidence>
<evidence type="ECO:0000256" key="4">
    <source>
        <dbReference type="ARBA" id="ARBA00022490"/>
    </source>
</evidence>
<keyword evidence="7" id="KW-0805">Transcription regulation</keyword>
<evidence type="ECO:0000256" key="3">
    <source>
        <dbReference type="ARBA" id="ARBA00005586"/>
    </source>
</evidence>
<dbReference type="PANTHER" id="PTHR11801">
    <property type="entry name" value="SIGNAL TRANSDUCER AND ACTIVATOR OF TRANSCRIPTION"/>
    <property type="match status" value="1"/>
</dbReference>
<dbReference type="WBParaSite" id="PSAMB.scaffold2259size24269.g17081.t1">
    <property type="protein sequence ID" value="PSAMB.scaffold2259size24269.g17081.t1"/>
    <property type="gene ID" value="PSAMB.scaffold2259size24269.g17081"/>
</dbReference>
<dbReference type="Gene3D" id="2.60.40.630">
    <property type="entry name" value="STAT transcription factor, DNA-binding domain"/>
    <property type="match status" value="1"/>
</dbReference>
<evidence type="ECO:0000256" key="8">
    <source>
        <dbReference type="ARBA" id="ARBA00023125"/>
    </source>
</evidence>
<protein>
    <submittedName>
        <fullName evidence="17">STAT transcription factor DNA-binding domain-containing protein</fullName>
    </submittedName>
</protein>
<feature type="coiled-coil region" evidence="12">
    <location>
        <begin position="538"/>
        <end position="565"/>
    </location>
</feature>
<keyword evidence="8" id="KW-0238">DNA-binding</keyword>
<dbReference type="InterPro" id="IPR036860">
    <property type="entry name" value="SH2_dom_sf"/>
</dbReference>
<keyword evidence="4" id="KW-0963">Cytoplasm</keyword>
<dbReference type="GO" id="GO:0003700">
    <property type="term" value="F:DNA-binding transcription factor activity"/>
    <property type="evidence" value="ECO:0007669"/>
    <property type="project" value="InterPro"/>
</dbReference>
<evidence type="ECO:0000313" key="16">
    <source>
        <dbReference type="Proteomes" id="UP000887566"/>
    </source>
</evidence>
<dbReference type="GO" id="GO:0007165">
    <property type="term" value="P:signal transduction"/>
    <property type="evidence" value="ECO:0007669"/>
    <property type="project" value="InterPro"/>
</dbReference>
<dbReference type="Gene3D" id="1.10.238.10">
    <property type="entry name" value="EF-hand"/>
    <property type="match status" value="1"/>
</dbReference>
<feature type="domain" description="STAT transcription factor DNA-binding" evidence="14">
    <location>
        <begin position="189"/>
        <end position="334"/>
    </location>
</feature>